<protein>
    <recommendedName>
        <fullName evidence="4">Transporter</fullName>
    </recommendedName>
</protein>
<dbReference type="Proteomes" id="UP000288012">
    <property type="component" value="Unassembled WGS sequence"/>
</dbReference>
<dbReference type="EMBL" id="RZGR01000010">
    <property type="protein sequence ID" value="RUQ88853.1"/>
    <property type="molecule type" value="Genomic_DNA"/>
</dbReference>
<sequence length="290" mass="31463">MKLQRITTAFMLFFCSSAFALGDWYDDWSSSFTRVITLTGGVALANPGQNQTFYLSRVENIPIIGVSSTGAPVIIGSIPVTNTFSNTYNAHKKTEVMGTGEVFFALQWPFPNGVLNQLGVAFGGASDANIKGTVSVNAVPTGSSYQYNVNHGKAVIRDKLIFAPFWNSVQPFLTGSLGASFNKSHGFSTAPTVDPNFSATWFENNTQSFSFTYSVGLGLQKCLNNNWNISLGYEFEDWGRSSLGQGIVGTQQSIVVSGTSFVISQPITYNGPSLSHLYTHNILLSISYLF</sequence>
<evidence type="ECO:0008006" key="4">
    <source>
        <dbReference type="Google" id="ProtNLM"/>
    </source>
</evidence>
<dbReference type="OrthoDB" id="5647782at2"/>
<dbReference type="InterPro" id="IPR011250">
    <property type="entry name" value="OMP/PagP_B-barrel"/>
</dbReference>
<dbReference type="RefSeq" id="WP_127032330.1">
    <property type="nucleotide sequence ID" value="NZ_RZGR01000010.1"/>
</dbReference>
<evidence type="ECO:0000313" key="3">
    <source>
        <dbReference type="Proteomes" id="UP000288012"/>
    </source>
</evidence>
<feature type="chain" id="PRO_5018696438" description="Transporter" evidence="1">
    <location>
        <begin position="21"/>
        <end position="290"/>
    </location>
</feature>
<comment type="caution">
    <text evidence="2">The sequence shown here is derived from an EMBL/GenBank/DDBJ whole genome shotgun (WGS) entry which is preliminary data.</text>
</comment>
<dbReference type="Gene3D" id="2.40.160.20">
    <property type="match status" value="1"/>
</dbReference>
<evidence type="ECO:0000256" key="1">
    <source>
        <dbReference type="SAM" id="SignalP"/>
    </source>
</evidence>
<gene>
    <name evidence="2" type="ORF">EKM59_04770</name>
</gene>
<evidence type="ECO:0000313" key="2">
    <source>
        <dbReference type="EMBL" id="RUQ88853.1"/>
    </source>
</evidence>
<dbReference type="SUPFAM" id="SSF56925">
    <property type="entry name" value="OMPA-like"/>
    <property type="match status" value="1"/>
</dbReference>
<accession>A0A3S0XTL8</accession>
<reference evidence="2 3" key="1">
    <citation type="submission" date="2018-12" db="EMBL/GenBank/DDBJ databases">
        <title>Legionella sp,whole genome shotgun sequence.</title>
        <authorList>
            <person name="Wu H."/>
        </authorList>
    </citation>
    <scope>NUCLEOTIDE SEQUENCE [LARGE SCALE GENOMIC DNA]</scope>
    <source>
        <strain evidence="3">km714</strain>
    </source>
</reference>
<organism evidence="2 3">
    <name type="scientific">Legionella septentrionalis</name>
    <dbReference type="NCBI Taxonomy" id="2498109"/>
    <lineage>
        <taxon>Bacteria</taxon>
        <taxon>Pseudomonadati</taxon>
        <taxon>Pseudomonadota</taxon>
        <taxon>Gammaproteobacteria</taxon>
        <taxon>Legionellales</taxon>
        <taxon>Legionellaceae</taxon>
        <taxon>Legionella</taxon>
    </lineage>
</organism>
<keyword evidence="3" id="KW-1185">Reference proteome</keyword>
<dbReference type="AlphaFoldDB" id="A0A3S0XTL8"/>
<proteinExistence type="predicted"/>
<keyword evidence="1" id="KW-0732">Signal</keyword>
<feature type="signal peptide" evidence="1">
    <location>
        <begin position="1"/>
        <end position="20"/>
    </location>
</feature>
<name>A0A3S0XTL8_9GAMM</name>